<evidence type="ECO:0000313" key="4">
    <source>
        <dbReference type="Proteomes" id="UP001245561"/>
    </source>
</evidence>
<gene>
    <name evidence="3" type="ORF">P7D36_03350</name>
    <name evidence="2" type="ORF">P7D39_07060</name>
</gene>
<proteinExistence type="predicted"/>
<evidence type="ECO:0000256" key="1">
    <source>
        <dbReference type="SAM" id="SignalP"/>
    </source>
</evidence>
<evidence type="ECO:0000313" key="5">
    <source>
        <dbReference type="Proteomes" id="UP001256547"/>
    </source>
</evidence>
<reference evidence="3 5" key="1">
    <citation type="submission" date="2023-03" db="EMBL/GenBank/DDBJ databases">
        <authorList>
            <person name="Shen W."/>
            <person name="Cai J."/>
        </authorList>
    </citation>
    <scope>NUCLEOTIDE SEQUENCE</scope>
    <source>
        <strain evidence="3">P55-2</strain>
        <strain evidence="2 5">P72-2</strain>
    </source>
</reference>
<protein>
    <recommendedName>
        <fullName evidence="6">WxL domain-containing protein</fullName>
    </recommendedName>
</protein>
<dbReference type="EMBL" id="JARPYT010000003">
    <property type="protein sequence ID" value="MDT2636552.1"/>
    <property type="molecule type" value="Genomic_DNA"/>
</dbReference>
<name>A0AAW8THD8_9ENTE</name>
<evidence type="ECO:0000313" key="3">
    <source>
        <dbReference type="EMBL" id="MDT2636552.1"/>
    </source>
</evidence>
<accession>A0AAW8THD8</accession>
<organism evidence="3 4">
    <name type="scientific">Enterococcus dongliensis</name>
    <dbReference type="NCBI Taxonomy" id="2559925"/>
    <lineage>
        <taxon>Bacteria</taxon>
        <taxon>Bacillati</taxon>
        <taxon>Bacillota</taxon>
        <taxon>Bacilli</taxon>
        <taxon>Lactobacillales</taxon>
        <taxon>Enterococcaceae</taxon>
        <taxon>Enterococcus</taxon>
    </lineage>
</organism>
<keyword evidence="5" id="KW-1185">Reference proteome</keyword>
<evidence type="ECO:0008006" key="6">
    <source>
        <dbReference type="Google" id="ProtNLM"/>
    </source>
</evidence>
<comment type="caution">
    <text evidence="3">The sequence shown here is derived from an EMBL/GenBank/DDBJ whole genome shotgun (WGS) entry which is preliminary data.</text>
</comment>
<dbReference type="EMBL" id="JARPYR010000011">
    <property type="protein sequence ID" value="MDT2596758.1"/>
    <property type="molecule type" value="Genomic_DNA"/>
</dbReference>
<evidence type="ECO:0000313" key="2">
    <source>
        <dbReference type="EMBL" id="MDT2596758.1"/>
    </source>
</evidence>
<dbReference type="Proteomes" id="UP001245561">
    <property type="component" value="Unassembled WGS sequence"/>
</dbReference>
<dbReference type="RefSeq" id="WP_311800553.1">
    <property type="nucleotide sequence ID" value="NZ_JARPYR010000011.1"/>
</dbReference>
<dbReference type="Proteomes" id="UP001256547">
    <property type="component" value="Unassembled WGS sequence"/>
</dbReference>
<feature type="chain" id="PRO_5043757052" description="WxL domain-containing protein" evidence="1">
    <location>
        <begin position="33"/>
        <end position="593"/>
    </location>
</feature>
<keyword evidence="1" id="KW-0732">Signal</keyword>
<feature type="signal peptide" evidence="1">
    <location>
        <begin position="1"/>
        <end position="32"/>
    </location>
</feature>
<dbReference type="Gene3D" id="2.60.40.10">
    <property type="entry name" value="Immunoglobulins"/>
    <property type="match status" value="1"/>
</dbReference>
<dbReference type="InterPro" id="IPR013783">
    <property type="entry name" value="Ig-like_fold"/>
</dbReference>
<sequence>MLRKERKVFYRFIFLLGLFLLGILFNSQQVSAADWPTNESESDILGGHVHAKLMFEKDNSQEYTAVGDTVTVTTELTKLDDIPLDESYDQSSMVILYPNVEQGLELIGQPTYMIKNGNATNTGEFVPDEKILTQNVIDIGFNMYADLYKDPFHYTGVMTPIKVKETDDLDDFNQDPRYSDTFSLKNILVNKGTVVTLSYQVRVTQKAVDVNVGKLFSFHSVIYDSSLNGTGDYDLTNGFLTAEMPGIQAMGVAFDQQSKNQLLDVKDAKAVHLSGTWHDDPTAKVTQTLTANGKDFQVPQNSFKDDGTFDMTVDLSSIVTKAAEVPVTIKLEDDHGQSASDTATLNFQQTNVAPEVQLVAPAEGEVVNSYSSTREIPIQLKWKDDDSEQVTLSYILDNGSEIILAKDLANPTPGEWQTYDGKINWAEALAIGMHHAAFDVEDSDGAKASKTTEFSINVQPDILGFKTVGQEMIFPEMYISNRLLQSSPETGENVVITDTLNDPNLWRLTVKQTSDFTSGAKTLKGAELSFVSETQTASITNNPDGIILPVEQATTNDYSLIQNEKNHFQLNIPSGNLTGNYSADLEWTIVAAP</sequence>
<dbReference type="AlphaFoldDB" id="A0AAW8THD8"/>